<proteinExistence type="predicted"/>
<dbReference type="AlphaFoldDB" id="A0A8D8N7Y1"/>
<reference evidence="2" key="1">
    <citation type="submission" date="2021-05" db="EMBL/GenBank/DDBJ databases">
        <authorList>
            <person name="Alioto T."/>
            <person name="Alioto T."/>
            <person name="Gomez Garrido J."/>
        </authorList>
    </citation>
    <scope>NUCLEOTIDE SEQUENCE</scope>
</reference>
<sequence>MLNPAPASQHPPIRHNQPERLHRRVPHRFRNVRGGLLGHARIAVRLLRAAGRGDELPEGGRRDVRGRRPNGEPGPTVRDVRDQSAVAEPADLAQLAHEWAQAVRLCSGQVHGERGLLGVQARWGVAARAVAGGDGRDYEGRGAVFGAAAQ</sequence>
<accession>A0A8D8N7Y1</accession>
<name>A0A8D8N7Y1_CULPI</name>
<feature type="region of interest" description="Disordered" evidence="1">
    <location>
        <begin position="1"/>
        <end position="23"/>
    </location>
</feature>
<evidence type="ECO:0000313" key="2">
    <source>
        <dbReference type="EMBL" id="CAG6555354.1"/>
    </source>
</evidence>
<dbReference type="EMBL" id="HBUE01253886">
    <property type="protein sequence ID" value="CAG6555354.1"/>
    <property type="molecule type" value="Transcribed_RNA"/>
</dbReference>
<feature type="compositionally biased region" description="Basic and acidic residues" evidence="1">
    <location>
        <begin position="51"/>
        <end position="63"/>
    </location>
</feature>
<dbReference type="EMBL" id="HBUE01108792">
    <property type="protein sequence ID" value="CAG6487920.1"/>
    <property type="molecule type" value="Transcribed_RNA"/>
</dbReference>
<feature type="region of interest" description="Disordered" evidence="1">
    <location>
        <begin position="48"/>
        <end position="83"/>
    </location>
</feature>
<evidence type="ECO:0000256" key="1">
    <source>
        <dbReference type="SAM" id="MobiDB-lite"/>
    </source>
</evidence>
<dbReference type="EMBL" id="HBUE01148922">
    <property type="protein sequence ID" value="CAG6504078.1"/>
    <property type="molecule type" value="Transcribed_RNA"/>
</dbReference>
<organism evidence="2">
    <name type="scientific">Culex pipiens</name>
    <name type="common">House mosquito</name>
    <dbReference type="NCBI Taxonomy" id="7175"/>
    <lineage>
        <taxon>Eukaryota</taxon>
        <taxon>Metazoa</taxon>
        <taxon>Ecdysozoa</taxon>
        <taxon>Arthropoda</taxon>
        <taxon>Hexapoda</taxon>
        <taxon>Insecta</taxon>
        <taxon>Pterygota</taxon>
        <taxon>Neoptera</taxon>
        <taxon>Endopterygota</taxon>
        <taxon>Diptera</taxon>
        <taxon>Nematocera</taxon>
        <taxon>Culicoidea</taxon>
        <taxon>Culicidae</taxon>
        <taxon>Culicinae</taxon>
        <taxon>Culicini</taxon>
        <taxon>Culex</taxon>
        <taxon>Culex</taxon>
    </lineage>
</organism>
<protein>
    <submittedName>
        <fullName evidence="2">(northern house mosquito) hypothetical protein</fullName>
    </submittedName>
</protein>